<evidence type="ECO:0000313" key="9">
    <source>
        <dbReference type="EMBL" id="HFT92373.1"/>
    </source>
</evidence>
<dbReference type="InterPro" id="IPR000700">
    <property type="entry name" value="PAS-assoc_C"/>
</dbReference>
<dbReference type="PROSITE" id="PS00688">
    <property type="entry name" value="SIGMA54_INTERACT_3"/>
    <property type="match status" value="1"/>
</dbReference>
<dbReference type="InterPro" id="IPR058031">
    <property type="entry name" value="AAA_lid_NorR"/>
</dbReference>
<keyword evidence="3" id="KW-0805">Transcription regulation</keyword>
<dbReference type="InterPro" id="IPR035965">
    <property type="entry name" value="PAS-like_dom_sf"/>
</dbReference>
<dbReference type="InterPro" id="IPR025662">
    <property type="entry name" value="Sigma_54_int_dom_ATP-bd_1"/>
</dbReference>
<evidence type="ECO:0000256" key="4">
    <source>
        <dbReference type="ARBA" id="ARBA00023125"/>
    </source>
</evidence>
<accession>A0A7C3R236</accession>
<name>A0A7C3R236_9BACT</name>
<dbReference type="Pfam" id="PF00158">
    <property type="entry name" value="Sigma54_activat"/>
    <property type="match status" value="1"/>
</dbReference>
<evidence type="ECO:0000256" key="6">
    <source>
        <dbReference type="SAM" id="MobiDB-lite"/>
    </source>
</evidence>
<dbReference type="InterPro" id="IPR009057">
    <property type="entry name" value="Homeodomain-like_sf"/>
</dbReference>
<dbReference type="InterPro" id="IPR025944">
    <property type="entry name" value="Sigma_54_int_dom_CS"/>
</dbReference>
<dbReference type="Gene3D" id="3.40.50.300">
    <property type="entry name" value="P-loop containing nucleotide triphosphate hydrolases"/>
    <property type="match status" value="1"/>
</dbReference>
<dbReference type="CDD" id="cd00130">
    <property type="entry name" value="PAS"/>
    <property type="match status" value="1"/>
</dbReference>
<dbReference type="GO" id="GO:0043565">
    <property type="term" value="F:sequence-specific DNA binding"/>
    <property type="evidence" value="ECO:0007669"/>
    <property type="project" value="InterPro"/>
</dbReference>
<sequence>MKSQPVSIRPYSRKPEENGPSENEGLIAFPPGGSPSDAQAILDSLEEGIVAIGLDKKILYMNRAAREILKTRDENPISSDCRKVVNSSECQARCVLAKTVETGEPIRNMEISLVDAFGRRRVLRLNTALLKDSSGKVFGGVEIFHDISQIVALKEELKGRYSFGRIIGRSEKMQEIFDLLPVIAQSKSTVLIEGESGTGKELVAHALHENSSRREGPFVKLNCAALSEGVLESELFGHVRGAFTGAVQSRPGRFELASGGTLFLDEIGEISSSMQVKLLRVLQEEEFERVGGTKTVKVDVRVIAATNRDLKQAMETGEFRKDLYYRLRVIPITLPPLRERQEDLPLLIQSFIDRYNAELGKNIQGLTSEAMKVLLNYHYPGNIRELQNIIEHAALLCNESRIDLRHLPGDLLPAQAQSTFLESAMLEANPVKYLEEELIKMAMAEYGGNVSEVARRLSMGRSTLWRRLKEMKLA</sequence>
<keyword evidence="4" id="KW-0238">DNA-binding</keyword>
<proteinExistence type="predicted"/>
<dbReference type="Pfam" id="PF08448">
    <property type="entry name" value="PAS_4"/>
    <property type="match status" value="1"/>
</dbReference>
<feature type="domain" description="PAC" evidence="8">
    <location>
        <begin position="107"/>
        <end position="159"/>
    </location>
</feature>
<dbReference type="InterPro" id="IPR027417">
    <property type="entry name" value="P-loop_NTPase"/>
</dbReference>
<dbReference type="Pfam" id="PF02954">
    <property type="entry name" value="HTH_8"/>
    <property type="match status" value="1"/>
</dbReference>
<dbReference type="InterPro" id="IPR003593">
    <property type="entry name" value="AAA+_ATPase"/>
</dbReference>
<dbReference type="PROSITE" id="PS00675">
    <property type="entry name" value="SIGMA54_INTERACT_1"/>
    <property type="match status" value="1"/>
</dbReference>
<dbReference type="Pfam" id="PF25601">
    <property type="entry name" value="AAA_lid_14"/>
    <property type="match status" value="1"/>
</dbReference>
<dbReference type="AlphaFoldDB" id="A0A7C3R236"/>
<dbReference type="SUPFAM" id="SSF46689">
    <property type="entry name" value="Homeodomain-like"/>
    <property type="match status" value="1"/>
</dbReference>
<dbReference type="InterPro" id="IPR013656">
    <property type="entry name" value="PAS_4"/>
</dbReference>
<dbReference type="Gene3D" id="1.10.10.60">
    <property type="entry name" value="Homeodomain-like"/>
    <property type="match status" value="1"/>
</dbReference>
<feature type="domain" description="Sigma-54 factor interaction" evidence="7">
    <location>
        <begin position="166"/>
        <end position="395"/>
    </location>
</feature>
<feature type="region of interest" description="Disordered" evidence="6">
    <location>
        <begin position="1"/>
        <end position="32"/>
    </location>
</feature>
<protein>
    <submittedName>
        <fullName evidence="9">PAS domain-containing protein</fullName>
    </submittedName>
</protein>
<dbReference type="InterPro" id="IPR000014">
    <property type="entry name" value="PAS"/>
</dbReference>
<comment type="caution">
    <text evidence="9">The sequence shown here is derived from an EMBL/GenBank/DDBJ whole genome shotgun (WGS) entry which is preliminary data.</text>
</comment>
<evidence type="ECO:0000259" key="8">
    <source>
        <dbReference type="PROSITE" id="PS50113"/>
    </source>
</evidence>
<evidence type="ECO:0000256" key="5">
    <source>
        <dbReference type="ARBA" id="ARBA00023163"/>
    </source>
</evidence>
<evidence type="ECO:0000259" key="7">
    <source>
        <dbReference type="PROSITE" id="PS50045"/>
    </source>
</evidence>
<dbReference type="GO" id="GO:0006355">
    <property type="term" value="P:regulation of DNA-templated transcription"/>
    <property type="evidence" value="ECO:0007669"/>
    <property type="project" value="InterPro"/>
</dbReference>
<dbReference type="Gene3D" id="3.30.450.20">
    <property type="entry name" value="PAS domain"/>
    <property type="match status" value="1"/>
</dbReference>
<dbReference type="InterPro" id="IPR002078">
    <property type="entry name" value="Sigma_54_int"/>
</dbReference>
<evidence type="ECO:0000256" key="3">
    <source>
        <dbReference type="ARBA" id="ARBA00023015"/>
    </source>
</evidence>
<dbReference type="EMBL" id="DTMM01000005">
    <property type="protein sequence ID" value="HFT92373.1"/>
    <property type="molecule type" value="Genomic_DNA"/>
</dbReference>
<dbReference type="NCBIfam" id="TIGR00229">
    <property type="entry name" value="sensory_box"/>
    <property type="match status" value="1"/>
</dbReference>
<reference evidence="9" key="1">
    <citation type="journal article" date="2020" name="mSystems">
        <title>Genome- and Community-Level Interaction Insights into Carbon Utilization and Element Cycling Functions of Hydrothermarchaeota in Hydrothermal Sediment.</title>
        <authorList>
            <person name="Zhou Z."/>
            <person name="Liu Y."/>
            <person name="Xu W."/>
            <person name="Pan J."/>
            <person name="Luo Z.H."/>
            <person name="Li M."/>
        </authorList>
    </citation>
    <scope>NUCLEOTIDE SEQUENCE [LARGE SCALE GENOMIC DNA]</scope>
    <source>
        <strain evidence="9">SpSt-902</strain>
    </source>
</reference>
<dbReference type="Gene3D" id="1.10.8.60">
    <property type="match status" value="1"/>
</dbReference>
<keyword evidence="5" id="KW-0804">Transcription</keyword>
<evidence type="ECO:0000256" key="2">
    <source>
        <dbReference type="ARBA" id="ARBA00022840"/>
    </source>
</evidence>
<dbReference type="SUPFAM" id="SSF52540">
    <property type="entry name" value="P-loop containing nucleoside triphosphate hydrolases"/>
    <property type="match status" value="1"/>
</dbReference>
<dbReference type="PRINTS" id="PR01590">
    <property type="entry name" value="HTHFIS"/>
</dbReference>
<organism evidence="9">
    <name type="scientific">Leptospirillum ferriphilum</name>
    <dbReference type="NCBI Taxonomy" id="178606"/>
    <lineage>
        <taxon>Bacteria</taxon>
        <taxon>Pseudomonadati</taxon>
        <taxon>Nitrospirota</taxon>
        <taxon>Nitrospiria</taxon>
        <taxon>Nitrospirales</taxon>
        <taxon>Nitrospiraceae</taxon>
        <taxon>Leptospirillum</taxon>
    </lineage>
</organism>
<dbReference type="PANTHER" id="PTHR32071">
    <property type="entry name" value="TRANSCRIPTIONAL REGULATORY PROTEIN"/>
    <property type="match status" value="1"/>
</dbReference>
<keyword evidence="2" id="KW-0067">ATP-binding</keyword>
<dbReference type="SUPFAM" id="SSF55785">
    <property type="entry name" value="PYP-like sensor domain (PAS domain)"/>
    <property type="match status" value="1"/>
</dbReference>
<gene>
    <name evidence="9" type="ORF">ENX03_00255</name>
</gene>
<dbReference type="SMART" id="SM00382">
    <property type="entry name" value="AAA"/>
    <property type="match status" value="1"/>
</dbReference>
<dbReference type="InterPro" id="IPR002197">
    <property type="entry name" value="HTH_Fis"/>
</dbReference>
<dbReference type="FunFam" id="3.40.50.300:FF:000006">
    <property type="entry name" value="DNA-binding transcriptional regulator NtrC"/>
    <property type="match status" value="1"/>
</dbReference>
<dbReference type="InterPro" id="IPR025943">
    <property type="entry name" value="Sigma_54_int_dom_ATP-bd_2"/>
</dbReference>
<dbReference type="PROSITE" id="PS50113">
    <property type="entry name" value="PAC"/>
    <property type="match status" value="1"/>
</dbReference>
<keyword evidence="1" id="KW-0547">Nucleotide-binding</keyword>
<evidence type="ECO:0000256" key="1">
    <source>
        <dbReference type="ARBA" id="ARBA00022741"/>
    </source>
</evidence>
<dbReference type="PROSITE" id="PS50045">
    <property type="entry name" value="SIGMA54_INTERACT_4"/>
    <property type="match status" value="1"/>
</dbReference>
<dbReference type="GO" id="GO:0005524">
    <property type="term" value="F:ATP binding"/>
    <property type="evidence" value="ECO:0007669"/>
    <property type="project" value="UniProtKB-KW"/>
</dbReference>
<dbReference type="PROSITE" id="PS00676">
    <property type="entry name" value="SIGMA54_INTERACT_2"/>
    <property type="match status" value="1"/>
</dbReference>
<dbReference type="CDD" id="cd00009">
    <property type="entry name" value="AAA"/>
    <property type="match status" value="1"/>
</dbReference>